<name>A0A7J8E870_ROUAE</name>
<sequence length="207" mass="22612">MEIQLLANRRRSNLVSSAPALLGSPFVWFGGLDLTVSQTLESSVSRGERKGGVGIQHQQAALLMRGRRWRRLRELHLPVFSPLQNPLARVWMCRLTCFKPLGYGKGDRICTMARTRFCYIRYAVGDIVLPGYEGAVHAASCSAQKPRGQKLNAVSRRQPARSRGPQPYGLQETGAACSHGGLGETLLPAEPRSEAAALADALTAAFR</sequence>
<evidence type="ECO:0000313" key="2">
    <source>
        <dbReference type="EMBL" id="KAF6431604.1"/>
    </source>
</evidence>
<dbReference type="Proteomes" id="UP000593571">
    <property type="component" value="Unassembled WGS sequence"/>
</dbReference>
<keyword evidence="3" id="KW-1185">Reference proteome</keyword>
<proteinExistence type="predicted"/>
<accession>A0A7J8E870</accession>
<organism evidence="2 3">
    <name type="scientific">Rousettus aegyptiacus</name>
    <name type="common">Egyptian fruit bat</name>
    <name type="synonym">Pteropus aegyptiacus</name>
    <dbReference type="NCBI Taxonomy" id="9407"/>
    <lineage>
        <taxon>Eukaryota</taxon>
        <taxon>Metazoa</taxon>
        <taxon>Chordata</taxon>
        <taxon>Craniata</taxon>
        <taxon>Vertebrata</taxon>
        <taxon>Euteleostomi</taxon>
        <taxon>Mammalia</taxon>
        <taxon>Eutheria</taxon>
        <taxon>Laurasiatheria</taxon>
        <taxon>Chiroptera</taxon>
        <taxon>Yinpterochiroptera</taxon>
        <taxon>Pteropodoidea</taxon>
        <taxon>Pteropodidae</taxon>
        <taxon>Rousettinae</taxon>
        <taxon>Rousettus</taxon>
    </lineage>
</organism>
<reference evidence="2 3" key="1">
    <citation type="journal article" date="2020" name="Nature">
        <title>Six reference-quality genomes reveal evolution of bat adaptations.</title>
        <authorList>
            <person name="Jebb D."/>
            <person name="Huang Z."/>
            <person name="Pippel M."/>
            <person name="Hughes G.M."/>
            <person name="Lavrichenko K."/>
            <person name="Devanna P."/>
            <person name="Winkler S."/>
            <person name="Jermiin L.S."/>
            <person name="Skirmuntt E.C."/>
            <person name="Katzourakis A."/>
            <person name="Burkitt-Gray L."/>
            <person name="Ray D.A."/>
            <person name="Sullivan K.A.M."/>
            <person name="Roscito J.G."/>
            <person name="Kirilenko B.M."/>
            <person name="Davalos L.M."/>
            <person name="Corthals A.P."/>
            <person name="Power M.L."/>
            <person name="Jones G."/>
            <person name="Ransome R.D."/>
            <person name="Dechmann D.K.N."/>
            <person name="Locatelli A.G."/>
            <person name="Puechmaille S.J."/>
            <person name="Fedrigo O."/>
            <person name="Jarvis E.D."/>
            <person name="Hiller M."/>
            <person name="Vernes S.C."/>
            <person name="Myers E.W."/>
            <person name="Teeling E.C."/>
        </authorList>
    </citation>
    <scope>NUCLEOTIDE SEQUENCE [LARGE SCALE GENOMIC DNA]</scope>
    <source>
        <strain evidence="2">MRouAeg1</strain>
        <tissue evidence="2">Muscle</tissue>
    </source>
</reference>
<gene>
    <name evidence="2" type="ORF">HJG63_008115</name>
</gene>
<comment type="caution">
    <text evidence="2">The sequence shown here is derived from an EMBL/GenBank/DDBJ whole genome shotgun (WGS) entry which is preliminary data.</text>
</comment>
<evidence type="ECO:0000256" key="1">
    <source>
        <dbReference type="SAM" id="MobiDB-lite"/>
    </source>
</evidence>
<dbReference type="EMBL" id="JACASE010000010">
    <property type="protein sequence ID" value="KAF6431604.1"/>
    <property type="molecule type" value="Genomic_DNA"/>
</dbReference>
<dbReference type="AlphaFoldDB" id="A0A7J8E870"/>
<evidence type="ECO:0000313" key="3">
    <source>
        <dbReference type="Proteomes" id="UP000593571"/>
    </source>
</evidence>
<feature type="region of interest" description="Disordered" evidence="1">
    <location>
        <begin position="147"/>
        <end position="169"/>
    </location>
</feature>
<protein>
    <submittedName>
        <fullName evidence="2">Uncharacterized protein</fullName>
    </submittedName>
</protein>